<evidence type="ECO:0000256" key="2">
    <source>
        <dbReference type="ARBA" id="ARBA00012543"/>
    </source>
</evidence>
<dbReference type="RefSeq" id="XP_064771518.1">
    <property type="nucleotide sequence ID" value="XM_064910768.1"/>
</dbReference>
<keyword evidence="5 11" id="KW-0808">Transferase</keyword>
<evidence type="ECO:0000256" key="10">
    <source>
        <dbReference type="ARBA" id="ARBA00038055"/>
    </source>
</evidence>
<comment type="catalytic activity">
    <reaction evidence="11">
        <text>[(1-&gt;4)-N-acetyl-beta-D-glucosaminyl](n) + UDP-N-acetyl-alpha-D-glucosamine = [(1-&gt;4)-N-acetyl-beta-D-glucosaminyl](n+1) + UDP + H(+)</text>
        <dbReference type="Rhea" id="RHEA:16637"/>
        <dbReference type="Rhea" id="RHEA-COMP:9593"/>
        <dbReference type="Rhea" id="RHEA-COMP:9595"/>
        <dbReference type="ChEBI" id="CHEBI:15378"/>
        <dbReference type="ChEBI" id="CHEBI:17029"/>
        <dbReference type="ChEBI" id="CHEBI:57705"/>
        <dbReference type="ChEBI" id="CHEBI:58223"/>
        <dbReference type="EC" id="2.4.1.16"/>
    </reaction>
</comment>
<evidence type="ECO:0000256" key="1">
    <source>
        <dbReference type="ARBA" id="ARBA00004651"/>
    </source>
</evidence>
<dbReference type="Pfam" id="PF08407">
    <property type="entry name" value="Chitin_synth_1N"/>
    <property type="match status" value="1"/>
</dbReference>
<evidence type="ECO:0000256" key="9">
    <source>
        <dbReference type="ARBA" id="ARBA00023316"/>
    </source>
</evidence>
<dbReference type="EC" id="2.4.1.16" evidence="2 11"/>
<keyword evidence="7 11" id="KW-1133">Transmembrane helix</keyword>
<evidence type="ECO:0000256" key="3">
    <source>
        <dbReference type="ARBA" id="ARBA00022475"/>
    </source>
</evidence>
<reference evidence="14 15" key="1">
    <citation type="submission" date="2024-03" db="EMBL/GenBank/DDBJ databases">
        <title>Genome-scale model development and genomic sequencing of the oleaginous clade Lipomyces.</title>
        <authorList>
            <consortium name="Lawrence Berkeley National Laboratory"/>
            <person name="Czajka J.J."/>
            <person name="Han Y."/>
            <person name="Kim J."/>
            <person name="Mondo S.J."/>
            <person name="Hofstad B.A."/>
            <person name="Robles A."/>
            <person name="Haridas S."/>
            <person name="Riley R."/>
            <person name="LaButti K."/>
            <person name="Pangilinan J."/>
            <person name="Andreopoulos W."/>
            <person name="Lipzen A."/>
            <person name="Yan J."/>
            <person name="Wang M."/>
            <person name="Ng V."/>
            <person name="Grigoriev I.V."/>
            <person name="Spatafora J.W."/>
            <person name="Magnuson J.K."/>
            <person name="Baker S.E."/>
            <person name="Pomraning K.R."/>
        </authorList>
    </citation>
    <scope>NUCLEOTIDE SEQUENCE [LARGE SCALE GENOMIC DNA]</scope>
    <source>
        <strain evidence="14 15">Phaff 52-87</strain>
    </source>
</reference>
<evidence type="ECO:0000256" key="6">
    <source>
        <dbReference type="ARBA" id="ARBA00022692"/>
    </source>
</evidence>
<dbReference type="GeneID" id="90036280"/>
<keyword evidence="4 11" id="KW-0328">Glycosyltransferase</keyword>
<comment type="similarity">
    <text evidence="10">Belongs to the chitin synthase family. Class III subfamily.</text>
</comment>
<comment type="caution">
    <text evidence="14">The sequence shown here is derived from an EMBL/GenBank/DDBJ whole genome shotgun (WGS) entry which is preliminary data.</text>
</comment>
<evidence type="ECO:0000313" key="14">
    <source>
        <dbReference type="EMBL" id="KAK7208485.1"/>
    </source>
</evidence>
<keyword evidence="6 11" id="KW-0812">Transmembrane</keyword>
<evidence type="ECO:0000256" key="7">
    <source>
        <dbReference type="ARBA" id="ARBA00022989"/>
    </source>
</evidence>
<keyword evidence="9 11" id="KW-0961">Cell wall biogenesis/degradation</keyword>
<feature type="region of interest" description="Disordered" evidence="12">
    <location>
        <begin position="1"/>
        <end position="35"/>
    </location>
</feature>
<dbReference type="InterPro" id="IPR029044">
    <property type="entry name" value="Nucleotide-diphossugar_trans"/>
</dbReference>
<dbReference type="Pfam" id="PF01644">
    <property type="entry name" value="Chitin_synth_1"/>
    <property type="match status" value="1"/>
</dbReference>
<keyword evidence="3 11" id="KW-1003">Cell membrane</keyword>
<dbReference type="CDD" id="cd04190">
    <property type="entry name" value="Chitin_synth_C"/>
    <property type="match status" value="1"/>
</dbReference>
<dbReference type="EMBL" id="JBBJBU010000001">
    <property type="protein sequence ID" value="KAK7208485.1"/>
    <property type="molecule type" value="Genomic_DNA"/>
</dbReference>
<dbReference type="PANTHER" id="PTHR22914">
    <property type="entry name" value="CHITIN SYNTHASE"/>
    <property type="match status" value="1"/>
</dbReference>
<evidence type="ECO:0000256" key="5">
    <source>
        <dbReference type="ARBA" id="ARBA00022679"/>
    </source>
</evidence>
<feature type="compositionally biased region" description="Basic and acidic residues" evidence="12">
    <location>
        <begin position="1"/>
        <end position="15"/>
    </location>
</feature>
<feature type="transmembrane region" description="Helical" evidence="11">
    <location>
        <begin position="569"/>
        <end position="594"/>
    </location>
</feature>
<accession>A0ABR1FF81</accession>
<comment type="function">
    <text evidence="11">Polymerizes chitin, a structural polymer of the cell wall and septum, by transferring the sugar moiety of UDP-GlcNAc to the non-reducing end of the growing chitin polymer.</text>
</comment>
<organism evidence="14 15">
    <name type="scientific">Myxozyma melibiosi</name>
    <dbReference type="NCBI Taxonomy" id="54550"/>
    <lineage>
        <taxon>Eukaryota</taxon>
        <taxon>Fungi</taxon>
        <taxon>Dikarya</taxon>
        <taxon>Ascomycota</taxon>
        <taxon>Saccharomycotina</taxon>
        <taxon>Lipomycetes</taxon>
        <taxon>Lipomycetales</taxon>
        <taxon>Lipomycetaceae</taxon>
        <taxon>Myxozyma</taxon>
    </lineage>
</organism>
<dbReference type="InterPro" id="IPR004835">
    <property type="entry name" value="Chitin_synth"/>
</dbReference>
<dbReference type="Proteomes" id="UP001498771">
    <property type="component" value="Unassembled WGS sequence"/>
</dbReference>
<keyword evidence="8 11" id="KW-0472">Membrane</keyword>
<dbReference type="SUPFAM" id="SSF53448">
    <property type="entry name" value="Nucleotide-diphospho-sugar transferases"/>
    <property type="match status" value="1"/>
</dbReference>
<gene>
    <name evidence="14" type="ORF">BZA70DRAFT_254683</name>
</gene>
<evidence type="ECO:0000313" key="15">
    <source>
        <dbReference type="Proteomes" id="UP001498771"/>
    </source>
</evidence>
<evidence type="ECO:0000259" key="13">
    <source>
        <dbReference type="Pfam" id="PF08407"/>
    </source>
</evidence>
<feature type="transmembrane region" description="Helical" evidence="11">
    <location>
        <begin position="695"/>
        <end position="723"/>
    </location>
</feature>
<dbReference type="PANTHER" id="PTHR22914:SF11">
    <property type="entry name" value="CHITIN SYNTHASE B"/>
    <property type="match status" value="1"/>
</dbReference>
<feature type="domain" description="Chitin synthase N-terminal" evidence="13">
    <location>
        <begin position="134"/>
        <end position="205"/>
    </location>
</feature>
<name>A0ABR1FF81_9ASCO</name>
<proteinExistence type="inferred from homology"/>
<keyword evidence="15" id="KW-1185">Reference proteome</keyword>
<evidence type="ECO:0000256" key="12">
    <source>
        <dbReference type="SAM" id="MobiDB-lite"/>
    </source>
</evidence>
<feature type="transmembrane region" description="Helical" evidence="11">
    <location>
        <begin position="834"/>
        <end position="857"/>
    </location>
</feature>
<dbReference type="InterPro" id="IPR013616">
    <property type="entry name" value="Chitin_synth_N"/>
</dbReference>
<feature type="transmembrane region" description="Helical" evidence="11">
    <location>
        <begin position="621"/>
        <end position="642"/>
    </location>
</feature>
<feature type="transmembrane region" description="Helical" evidence="11">
    <location>
        <begin position="651"/>
        <end position="675"/>
    </location>
</feature>
<evidence type="ECO:0000256" key="4">
    <source>
        <dbReference type="ARBA" id="ARBA00022676"/>
    </source>
</evidence>
<comment type="subcellular location">
    <subcellularLocation>
        <location evidence="1 11">Cell membrane</location>
        <topology evidence="1 11">Multi-pass membrane protein</topology>
    </subcellularLocation>
</comment>
<evidence type="ECO:0000256" key="11">
    <source>
        <dbReference type="RuleBase" id="RU366040"/>
    </source>
</evidence>
<feature type="transmembrane region" description="Helical" evidence="11">
    <location>
        <begin position="872"/>
        <end position="896"/>
    </location>
</feature>
<protein>
    <recommendedName>
        <fullName evidence="2 11">Chitin synthase</fullName>
        <ecNumber evidence="2 11">2.4.1.16</ecNumber>
    </recommendedName>
</protein>
<sequence>MSYHPIGDEYEHTAEDEQVDQSYAMSELPSDANYPDVDPDEDAYYLAAPDNLPLASSASGIYDPFVNQSNEEYESKDGFSHRHHSYQLSESYITVPTDRASTYATSIIDPAELEDREWQKRQEKNTENLQRFATRRVKLDKNKIFSANYAVPSPLKNGIERKYIDLEYGSDEFTHLRYTAATCDPDEFVGKGYTLRQKMYDRRTELLIAITYYNEDKVLTARTLHGVMKNVRDICNLKRTRFWHNGGAAWQKIVVSLIFDGIDPCDKGTLDMLAAIGIYQEGVLRKDIDGQETVAHIFEYTTQFCVTPNQELIRPTEGAADNLAPVQMIFCLKQKNAKKINSHRWLFNAIGKTINPEICILLDAGTKPGSKSLLALWEAFYNDKNLGGACGEIHAMLGRHNRNLLNPLVAAQNFEYKISNILDKPLESSFGYISVLPGAFSAYRFRAIEGVPLQQYFHGDQTLAKRLGKKGVEGMNIFTKNMFLAEDRILCFEVTFKKGCKWHLAYVKAAKAETDVPDRAPEFISQRRRWLNGSFAASVYALMHFTRMYRSGHNIFRLFMFNIQSLYNLVQIFLTWISLASFYLTTTIVLYLAADPTYMGQKAADNAPTMPIPNQRNVNKIIAVVVDYLYVGMLVLSFLLALGNRPKGSKYWYYFAITMFGVIQYYALVISFMLVAQTLGSADFAKAPDQSLVSYIFGSIPLLIVIALVSTYGVYLLSAIFYLDPWHMLNSFTQYTFFMPSFTNILNVYAFCNWHDVSWGTKGSDSADVLPSVHTKKTEDGEAVIVEEPDLPQEDIDALFHETVTRALTKYVPPANDNKSSLDDAYRNFRTNLVIAWILSNMIVVFAITSTSLQGIIPSETNEAVTTKRKNFFALLLWATAIICLIRLCGNMLFLFKTSILFCVMKR</sequence>
<evidence type="ECO:0000256" key="8">
    <source>
        <dbReference type="ARBA" id="ARBA00023136"/>
    </source>
</evidence>